<dbReference type="SUPFAM" id="SSF56214">
    <property type="entry name" value="4'-phosphopantetheinyl transferase"/>
    <property type="match status" value="2"/>
</dbReference>
<evidence type="ECO:0000313" key="6">
    <source>
        <dbReference type="Proteomes" id="UP001500547"/>
    </source>
</evidence>
<evidence type="ECO:0000256" key="2">
    <source>
        <dbReference type="ARBA" id="ARBA00022679"/>
    </source>
</evidence>
<organism evidence="5 6">
    <name type="scientific">Viridibacterium curvum</name>
    <dbReference type="NCBI Taxonomy" id="1101404"/>
    <lineage>
        <taxon>Bacteria</taxon>
        <taxon>Pseudomonadati</taxon>
        <taxon>Pseudomonadota</taxon>
        <taxon>Betaproteobacteria</taxon>
        <taxon>Rhodocyclales</taxon>
        <taxon>Rhodocyclaceae</taxon>
        <taxon>Viridibacterium</taxon>
    </lineage>
</organism>
<dbReference type="InterPro" id="IPR037143">
    <property type="entry name" value="4-PPantetheinyl_Trfase_dom_sf"/>
</dbReference>
<dbReference type="Pfam" id="PF01648">
    <property type="entry name" value="ACPS"/>
    <property type="match status" value="1"/>
</dbReference>
<dbReference type="EMBL" id="BAABLD010000005">
    <property type="protein sequence ID" value="GAA5160976.1"/>
    <property type="molecule type" value="Genomic_DNA"/>
</dbReference>
<feature type="domain" description="4'-phosphopantetheinyl transferase" evidence="3">
    <location>
        <begin position="119"/>
        <end position="219"/>
    </location>
</feature>
<proteinExistence type="inferred from homology"/>
<evidence type="ECO:0000259" key="4">
    <source>
        <dbReference type="Pfam" id="PF22624"/>
    </source>
</evidence>
<dbReference type="InterPro" id="IPR055066">
    <property type="entry name" value="AASDHPPT_N"/>
</dbReference>
<comment type="caution">
    <text evidence="5">The sequence shown here is derived from an EMBL/GenBank/DDBJ whole genome shotgun (WGS) entry which is preliminary data.</text>
</comment>
<accession>A0ABP9QFA3</accession>
<gene>
    <name evidence="5" type="ORF">GCM10025770_09450</name>
</gene>
<dbReference type="PANTHER" id="PTHR12215">
    <property type="entry name" value="PHOSPHOPANTETHEINE TRANSFERASE"/>
    <property type="match status" value="1"/>
</dbReference>
<dbReference type="RefSeq" id="WP_345531716.1">
    <property type="nucleotide sequence ID" value="NZ_BAABLD010000005.1"/>
</dbReference>
<evidence type="ECO:0008006" key="7">
    <source>
        <dbReference type="Google" id="ProtNLM"/>
    </source>
</evidence>
<dbReference type="Pfam" id="PF22624">
    <property type="entry name" value="AASDHPPT_N"/>
    <property type="match status" value="1"/>
</dbReference>
<dbReference type="InterPro" id="IPR008278">
    <property type="entry name" value="4-PPantetheinyl_Trfase_dom"/>
</dbReference>
<protein>
    <recommendedName>
        <fullName evidence="7">4'-phosphopantetheinyl transferase superfamily protein</fullName>
    </recommendedName>
</protein>
<evidence type="ECO:0000259" key="3">
    <source>
        <dbReference type="Pfam" id="PF01648"/>
    </source>
</evidence>
<evidence type="ECO:0000313" key="5">
    <source>
        <dbReference type="EMBL" id="GAA5160976.1"/>
    </source>
</evidence>
<dbReference type="Gene3D" id="3.90.470.20">
    <property type="entry name" value="4'-phosphopantetheinyl transferase domain"/>
    <property type="match status" value="2"/>
</dbReference>
<evidence type="ECO:0000256" key="1">
    <source>
        <dbReference type="ARBA" id="ARBA00010990"/>
    </source>
</evidence>
<sequence>MQRALRAIALPPDVPQGVEVWHLDTRRPDLLHAALKLLSENELARHHRYMDRATALRFALTRATLRMLIADRTGRKAAELSFDYGHHGKPQLADPESSLHFSVSYSGQHTLLALSDKYQIGVDIENSQSPRVLASLAQKLLSSREKSCCPDFCSEHFPRLWTGKESVIKAWGWGSDDPISVLSVLPGKGLRYVIRYDDTPVTQTRAWTLNVISGHAAALALSRQPLGSQPATVVLSRA</sequence>
<dbReference type="InterPro" id="IPR050559">
    <property type="entry name" value="P-Pant_transferase_sf"/>
</dbReference>
<feature type="domain" description="4'-phosphopantetheinyl transferase N-terminal" evidence="4">
    <location>
        <begin position="31"/>
        <end position="113"/>
    </location>
</feature>
<comment type="similarity">
    <text evidence="1">Belongs to the P-Pant transferase superfamily. Gsp/Sfp/HetI/AcpT family.</text>
</comment>
<reference evidence="6" key="1">
    <citation type="journal article" date="2019" name="Int. J. Syst. Evol. Microbiol.">
        <title>The Global Catalogue of Microorganisms (GCM) 10K type strain sequencing project: providing services to taxonomists for standard genome sequencing and annotation.</title>
        <authorList>
            <consortium name="The Broad Institute Genomics Platform"/>
            <consortium name="The Broad Institute Genome Sequencing Center for Infectious Disease"/>
            <person name="Wu L."/>
            <person name="Ma J."/>
        </authorList>
    </citation>
    <scope>NUCLEOTIDE SEQUENCE [LARGE SCALE GENOMIC DNA]</scope>
    <source>
        <strain evidence="6">JCM 18715</strain>
    </source>
</reference>
<keyword evidence="2" id="KW-0808">Transferase</keyword>
<dbReference type="Proteomes" id="UP001500547">
    <property type="component" value="Unassembled WGS sequence"/>
</dbReference>
<dbReference type="PANTHER" id="PTHR12215:SF10">
    <property type="entry name" value="L-AMINOADIPATE-SEMIALDEHYDE DEHYDROGENASE-PHOSPHOPANTETHEINYL TRANSFERASE"/>
    <property type="match status" value="1"/>
</dbReference>
<name>A0ABP9QFA3_9RHOO</name>
<keyword evidence="6" id="KW-1185">Reference proteome</keyword>